<organism evidence="1">
    <name type="scientific">Rhizophora mucronata</name>
    <name type="common">Asiatic mangrove</name>
    <dbReference type="NCBI Taxonomy" id="61149"/>
    <lineage>
        <taxon>Eukaryota</taxon>
        <taxon>Viridiplantae</taxon>
        <taxon>Streptophyta</taxon>
        <taxon>Embryophyta</taxon>
        <taxon>Tracheophyta</taxon>
        <taxon>Spermatophyta</taxon>
        <taxon>Magnoliopsida</taxon>
        <taxon>eudicotyledons</taxon>
        <taxon>Gunneridae</taxon>
        <taxon>Pentapetalae</taxon>
        <taxon>rosids</taxon>
        <taxon>fabids</taxon>
        <taxon>Malpighiales</taxon>
        <taxon>Rhizophoraceae</taxon>
        <taxon>Rhizophora</taxon>
    </lineage>
</organism>
<name>A0A2P2J1R7_RHIMU</name>
<proteinExistence type="predicted"/>
<dbReference type="AlphaFoldDB" id="A0A2P2J1R7"/>
<sequence>MKNKFRLCDTTTSLVRNLCQSLSHFKGPIFSRCCRLPTRTSF</sequence>
<accession>A0A2P2J1R7</accession>
<evidence type="ECO:0000313" key="1">
    <source>
        <dbReference type="EMBL" id="MBW87414.1"/>
    </source>
</evidence>
<reference evidence="1" key="1">
    <citation type="submission" date="2018-02" db="EMBL/GenBank/DDBJ databases">
        <title>Rhizophora mucronata_Transcriptome.</title>
        <authorList>
            <person name="Meera S.P."/>
            <person name="Sreeshan A."/>
            <person name="Augustine A."/>
        </authorList>
    </citation>
    <scope>NUCLEOTIDE SEQUENCE</scope>
    <source>
        <tissue evidence="1">Leaf</tissue>
    </source>
</reference>
<protein>
    <submittedName>
        <fullName evidence="1">Uncharacterized protein</fullName>
    </submittedName>
</protein>
<dbReference type="EMBL" id="GGEC01006931">
    <property type="protein sequence ID" value="MBW87414.1"/>
    <property type="molecule type" value="Transcribed_RNA"/>
</dbReference>